<evidence type="ECO:0000256" key="6">
    <source>
        <dbReference type="ARBA" id="ARBA00022824"/>
    </source>
</evidence>
<keyword evidence="8 10" id="KW-0472">Membrane</keyword>
<feature type="chain" id="PRO_5042034360" description="Protein BIG1" evidence="11">
    <location>
        <begin position="22"/>
        <end position="274"/>
    </location>
</feature>
<dbReference type="AlphaFoldDB" id="A0AAD5X1S8"/>
<comment type="similarity">
    <text evidence="2">Belongs to the BIG1 family.</text>
</comment>
<sequence>MRSLTSALTFLTTVLVAQVQAFEGTAPLIMWSSQPIKATTSPTVLLRSDIHSSLLDPIGCKKVNVIFTQPDVHASDLSRLSPSLPYLRSAVSDSATALEIPYVSGAHSVPQSVVDGVTNLCKESGDVVRDGEKVLVVHLEEGAELPALEDGNRYIFTTTLPAFRASGSESDAMSHTDRIIKTIMTKVKAATGDWVALYTSSGLAAPLHKRQDAPQESTVPYSKRSIFQKYSFFNQALFMCIAASVPLVIIGLIGARMLTSLQVPDRFEVPKKDK</sequence>
<comment type="caution">
    <text evidence="13">The sequence shown here is derived from an EMBL/GenBank/DDBJ whole genome shotgun (WGS) entry which is preliminary data.</text>
</comment>
<dbReference type="GO" id="GO:0005789">
    <property type="term" value="C:endoplasmic reticulum membrane"/>
    <property type="evidence" value="ECO:0007669"/>
    <property type="project" value="UniProtKB-SubCell"/>
</dbReference>
<evidence type="ECO:0000313" key="13">
    <source>
        <dbReference type="EMBL" id="KAJ3051810.1"/>
    </source>
</evidence>
<keyword evidence="5 11" id="KW-0732">Signal</keyword>
<gene>
    <name evidence="13" type="ORF">HK097_007176</name>
</gene>
<feature type="signal peptide" evidence="11">
    <location>
        <begin position="1"/>
        <end position="21"/>
    </location>
</feature>
<protein>
    <recommendedName>
        <fullName evidence="3">Protein BIG1</fullName>
    </recommendedName>
</protein>
<evidence type="ECO:0000259" key="12">
    <source>
        <dbReference type="Pfam" id="PF20520"/>
    </source>
</evidence>
<evidence type="ECO:0000256" key="2">
    <source>
        <dbReference type="ARBA" id="ARBA00008203"/>
    </source>
</evidence>
<evidence type="ECO:0000313" key="14">
    <source>
        <dbReference type="Proteomes" id="UP001212841"/>
    </source>
</evidence>
<organism evidence="13 14">
    <name type="scientific">Rhizophlyctis rosea</name>
    <dbReference type="NCBI Taxonomy" id="64517"/>
    <lineage>
        <taxon>Eukaryota</taxon>
        <taxon>Fungi</taxon>
        <taxon>Fungi incertae sedis</taxon>
        <taxon>Chytridiomycota</taxon>
        <taxon>Chytridiomycota incertae sedis</taxon>
        <taxon>Chytridiomycetes</taxon>
        <taxon>Rhizophlyctidales</taxon>
        <taxon>Rhizophlyctidaceae</taxon>
        <taxon>Rhizophlyctis</taxon>
    </lineage>
</organism>
<dbReference type="GO" id="GO:0071555">
    <property type="term" value="P:cell wall organization"/>
    <property type="evidence" value="ECO:0007669"/>
    <property type="project" value="UniProtKB-KW"/>
</dbReference>
<evidence type="ECO:0000256" key="9">
    <source>
        <dbReference type="ARBA" id="ARBA00023316"/>
    </source>
</evidence>
<evidence type="ECO:0000256" key="4">
    <source>
        <dbReference type="ARBA" id="ARBA00022692"/>
    </source>
</evidence>
<proteinExistence type="inferred from homology"/>
<dbReference type="GO" id="GO:0009272">
    <property type="term" value="P:fungal-type cell wall biogenesis"/>
    <property type="evidence" value="ECO:0007669"/>
    <property type="project" value="TreeGrafter"/>
</dbReference>
<dbReference type="Pfam" id="PF20520">
    <property type="entry name" value="Ac45-VOA1_TM"/>
    <property type="match status" value="1"/>
</dbReference>
<name>A0AAD5X1S8_9FUNG</name>
<keyword evidence="14" id="KW-1185">Reference proteome</keyword>
<evidence type="ECO:0000256" key="1">
    <source>
        <dbReference type="ARBA" id="ARBA00004389"/>
    </source>
</evidence>
<keyword evidence="6" id="KW-0256">Endoplasmic reticulum</keyword>
<keyword evidence="4 10" id="KW-0812">Transmembrane</keyword>
<evidence type="ECO:0000256" key="7">
    <source>
        <dbReference type="ARBA" id="ARBA00022989"/>
    </source>
</evidence>
<dbReference type="InterPro" id="IPR046756">
    <property type="entry name" value="VAS1/VOA1_TM"/>
</dbReference>
<accession>A0AAD5X1S8</accession>
<keyword evidence="7 10" id="KW-1133">Transmembrane helix</keyword>
<dbReference type="PANTHER" id="PTHR28285">
    <property type="entry name" value="PROTEIN BIG1"/>
    <property type="match status" value="1"/>
</dbReference>
<comment type="subcellular location">
    <subcellularLocation>
        <location evidence="1">Endoplasmic reticulum membrane</location>
        <topology evidence="1">Single-pass membrane protein</topology>
    </subcellularLocation>
</comment>
<feature type="transmembrane region" description="Helical" evidence="10">
    <location>
        <begin position="232"/>
        <end position="253"/>
    </location>
</feature>
<dbReference type="GO" id="GO:0006078">
    <property type="term" value="P:(1-&gt;6)-beta-D-glucan biosynthetic process"/>
    <property type="evidence" value="ECO:0007669"/>
    <property type="project" value="TreeGrafter"/>
</dbReference>
<evidence type="ECO:0000256" key="3">
    <source>
        <dbReference type="ARBA" id="ARBA00022089"/>
    </source>
</evidence>
<evidence type="ECO:0000256" key="5">
    <source>
        <dbReference type="ARBA" id="ARBA00022729"/>
    </source>
</evidence>
<dbReference type="InterPro" id="IPR037654">
    <property type="entry name" value="Big1"/>
</dbReference>
<evidence type="ECO:0000256" key="8">
    <source>
        <dbReference type="ARBA" id="ARBA00023136"/>
    </source>
</evidence>
<evidence type="ECO:0000256" key="11">
    <source>
        <dbReference type="SAM" id="SignalP"/>
    </source>
</evidence>
<reference evidence="13" key="1">
    <citation type="submission" date="2020-05" db="EMBL/GenBank/DDBJ databases">
        <title>Phylogenomic resolution of chytrid fungi.</title>
        <authorList>
            <person name="Stajich J.E."/>
            <person name="Amses K."/>
            <person name="Simmons R."/>
            <person name="Seto K."/>
            <person name="Myers J."/>
            <person name="Bonds A."/>
            <person name="Quandt C.A."/>
            <person name="Barry K."/>
            <person name="Liu P."/>
            <person name="Grigoriev I."/>
            <person name="Longcore J.E."/>
            <person name="James T.Y."/>
        </authorList>
    </citation>
    <scope>NUCLEOTIDE SEQUENCE</scope>
    <source>
        <strain evidence="13">JEL0318</strain>
    </source>
</reference>
<evidence type="ECO:0000256" key="10">
    <source>
        <dbReference type="SAM" id="Phobius"/>
    </source>
</evidence>
<dbReference type="EMBL" id="JADGJD010000356">
    <property type="protein sequence ID" value="KAJ3051810.1"/>
    <property type="molecule type" value="Genomic_DNA"/>
</dbReference>
<feature type="domain" description="V-type proton ATPase subunit S1/VOA1 transmembrane" evidence="12">
    <location>
        <begin position="231"/>
        <end position="268"/>
    </location>
</feature>
<dbReference type="Proteomes" id="UP001212841">
    <property type="component" value="Unassembled WGS sequence"/>
</dbReference>
<keyword evidence="9" id="KW-0961">Cell wall biogenesis/degradation</keyword>
<dbReference type="PANTHER" id="PTHR28285:SF1">
    <property type="entry name" value="PROTEIN BIG1"/>
    <property type="match status" value="1"/>
</dbReference>